<proteinExistence type="predicted"/>
<comment type="caution">
    <text evidence="1">The sequence shown here is derived from an EMBL/GenBank/DDBJ whole genome shotgun (WGS) entry which is preliminary data.</text>
</comment>
<sequence length="82" mass="9495">MPSSYCLVSTIDSSNISPFKGWAWRLVQNKLSSINQDIGMFLLRFQEIRNQSAHQLLKEDLIEHLWKKRAESSQDLGDKSND</sequence>
<evidence type="ECO:0000313" key="2">
    <source>
        <dbReference type="Proteomes" id="UP000037035"/>
    </source>
</evidence>
<dbReference type="EMBL" id="LAVV01006886">
    <property type="protein sequence ID" value="KNZ57901.1"/>
    <property type="molecule type" value="Genomic_DNA"/>
</dbReference>
<keyword evidence="2" id="KW-1185">Reference proteome</keyword>
<evidence type="ECO:0000313" key="1">
    <source>
        <dbReference type="EMBL" id="KNZ57901.1"/>
    </source>
</evidence>
<name>A0A0L6VAU4_9BASI</name>
<reference evidence="1 2" key="1">
    <citation type="submission" date="2015-08" db="EMBL/GenBank/DDBJ databases">
        <title>Next Generation Sequencing and Analysis of the Genome of Puccinia sorghi L Schw, the Causal Agent of Maize Common Rust.</title>
        <authorList>
            <person name="Rochi L."/>
            <person name="Burguener G."/>
            <person name="Darino M."/>
            <person name="Turjanski A."/>
            <person name="Kreff E."/>
            <person name="Dieguez M.J."/>
            <person name="Sacco F."/>
        </authorList>
    </citation>
    <scope>NUCLEOTIDE SEQUENCE [LARGE SCALE GENOMIC DNA]</scope>
    <source>
        <strain evidence="1 2">RO10H11247</strain>
    </source>
</reference>
<organism evidence="1 2">
    <name type="scientific">Puccinia sorghi</name>
    <dbReference type="NCBI Taxonomy" id="27349"/>
    <lineage>
        <taxon>Eukaryota</taxon>
        <taxon>Fungi</taxon>
        <taxon>Dikarya</taxon>
        <taxon>Basidiomycota</taxon>
        <taxon>Pucciniomycotina</taxon>
        <taxon>Pucciniomycetes</taxon>
        <taxon>Pucciniales</taxon>
        <taxon>Pucciniaceae</taxon>
        <taxon>Puccinia</taxon>
    </lineage>
</organism>
<dbReference type="VEuPathDB" id="FungiDB:VP01_2043g4"/>
<protein>
    <submittedName>
        <fullName evidence="1">Uncharacterized protein</fullName>
    </submittedName>
</protein>
<dbReference type="AlphaFoldDB" id="A0A0L6VAU4"/>
<dbReference type="Proteomes" id="UP000037035">
    <property type="component" value="Unassembled WGS sequence"/>
</dbReference>
<gene>
    <name evidence="1" type="ORF">VP01_2043g4</name>
</gene>
<accession>A0A0L6VAU4</accession>